<accession>A0ABN7X2T1</accession>
<gene>
    <name evidence="1" type="ORF">GMARGA_LOCUS37530</name>
</gene>
<comment type="caution">
    <text evidence="1">The sequence shown here is derived from an EMBL/GenBank/DDBJ whole genome shotgun (WGS) entry which is preliminary data.</text>
</comment>
<keyword evidence="2" id="KW-1185">Reference proteome</keyword>
<name>A0ABN7X2T1_GIGMA</name>
<dbReference type="EMBL" id="CAJVQB010078777">
    <property type="protein sequence ID" value="CAG8845242.1"/>
    <property type="molecule type" value="Genomic_DNA"/>
</dbReference>
<organism evidence="1 2">
    <name type="scientific">Gigaspora margarita</name>
    <dbReference type="NCBI Taxonomy" id="4874"/>
    <lineage>
        <taxon>Eukaryota</taxon>
        <taxon>Fungi</taxon>
        <taxon>Fungi incertae sedis</taxon>
        <taxon>Mucoromycota</taxon>
        <taxon>Glomeromycotina</taxon>
        <taxon>Glomeromycetes</taxon>
        <taxon>Diversisporales</taxon>
        <taxon>Gigasporaceae</taxon>
        <taxon>Gigaspora</taxon>
    </lineage>
</organism>
<feature type="non-terminal residue" evidence="1">
    <location>
        <position position="1"/>
    </location>
</feature>
<dbReference type="Proteomes" id="UP000789901">
    <property type="component" value="Unassembled WGS sequence"/>
</dbReference>
<proteinExistence type="predicted"/>
<reference evidence="1 2" key="1">
    <citation type="submission" date="2021-06" db="EMBL/GenBank/DDBJ databases">
        <authorList>
            <person name="Kallberg Y."/>
            <person name="Tangrot J."/>
            <person name="Rosling A."/>
        </authorList>
    </citation>
    <scope>NUCLEOTIDE SEQUENCE [LARGE SCALE GENOMIC DNA]</scope>
    <source>
        <strain evidence="1 2">120-4 pot B 10/14</strain>
    </source>
</reference>
<protein>
    <submittedName>
        <fullName evidence="1">7973_t:CDS:1</fullName>
    </submittedName>
</protein>
<sequence length="56" mass="6356">KFKEGLKQKSDKKKATLETTKGSELTQSFLERFDNLRIGASSGSNTYEYSNTSEYI</sequence>
<evidence type="ECO:0000313" key="2">
    <source>
        <dbReference type="Proteomes" id="UP000789901"/>
    </source>
</evidence>
<evidence type="ECO:0000313" key="1">
    <source>
        <dbReference type="EMBL" id="CAG8845242.1"/>
    </source>
</evidence>